<reference evidence="10 11" key="1">
    <citation type="submission" date="2016-10" db="EMBL/GenBank/DDBJ databases">
        <authorList>
            <person name="de Groot N.N."/>
        </authorList>
    </citation>
    <scope>NUCLEOTIDE SEQUENCE [LARGE SCALE GENOMIC DNA]</scope>
    <source>
        <strain evidence="10 11">GAS522</strain>
    </source>
</reference>
<feature type="domain" description="Guanylate cyclase" evidence="8">
    <location>
        <begin position="315"/>
        <end position="453"/>
    </location>
</feature>
<comment type="subcellular location">
    <subcellularLocation>
        <location evidence="1">Cell envelope</location>
    </subcellularLocation>
</comment>
<evidence type="ECO:0000256" key="5">
    <source>
        <dbReference type="ARBA" id="ARBA00022989"/>
    </source>
</evidence>
<dbReference type="SUPFAM" id="SSF55073">
    <property type="entry name" value="Nucleotide cyclase"/>
    <property type="match status" value="1"/>
</dbReference>
<dbReference type="PANTHER" id="PTHR43081:SF1">
    <property type="entry name" value="ADENYLATE CYCLASE, TERMINAL-DIFFERENTIATION SPECIFIC"/>
    <property type="match status" value="1"/>
</dbReference>
<keyword evidence="5 7" id="KW-1133">Transmembrane helix</keyword>
<feature type="transmembrane region" description="Helical" evidence="7">
    <location>
        <begin position="205"/>
        <end position="227"/>
    </location>
</feature>
<evidence type="ECO:0000256" key="4">
    <source>
        <dbReference type="ARBA" id="ARBA00022692"/>
    </source>
</evidence>
<dbReference type="PROSITE" id="PS50125">
    <property type="entry name" value="GUANYLATE_CYCLASE_2"/>
    <property type="match status" value="1"/>
</dbReference>
<dbReference type="Proteomes" id="UP000183208">
    <property type="component" value="Unassembled WGS sequence"/>
</dbReference>
<name>A0A1M7BBX0_9BRAD</name>
<sequence length="577" mass="63889">MLRPTIRKRILGIAIGLILLMAITSVLSTVMTRKIAHQLDEFSSKYVEAYGHLARMNVRSLEQSLALQRMVIAKMQSPPDNAGFADRQKIYEAKGLEIEQEAQAARSLINAIIEDTSTESDNARLGRIDDRIEHVNGDLRRYLSEEYKRLLSPLEAGNFPEVRSILARSDTFRDEFNQKVEEIRTDMLAQVRGDSVVTMRDQQTAITISAILTGLAAILGLMFSLFISTGITTPVRRLLDGTRAVEAGRLDGSIDVTTRDEIGQLTAAFNNMVEQLRHKERLRETFGRYVDPRVVEGLIDPKSLTASDGERRVMTVLFCDMKGFTGLSEGMTPKGLVKVMNHYLSTMSGPIRSHRGIIDKYIGDAIMAYWGPPFTENDEQARLACLAAVEMAQRGVALRTELPELLGVRTIPSDCTIRIGIATGEVLVGSIGSEFMMSYTVMGDAVNLASRLEGANKIYGSSSLASEPTIKAAGDAVAFREIDRLIVVGQSHPEAVFEIMGRKDELDDNQSRLQERYAEGLAAYRARHWDDARQAFDAALEAFPGDGPSTAMARRVAQFQANPPPADWDGAWRLDQK</sequence>
<dbReference type="Pfam" id="PF00211">
    <property type="entry name" value="Guanylate_cyc"/>
    <property type="match status" value="1"/>
</dbReference>
<accession>A0A1M7BBX0</accession>
<organism evidence="10 11">
    <name type="scientific">Bradyrhizobium lablabi</name>
    <dbReference type="NCBI Taxonomy" id="722472"/>
    <lineage>
        <taxon>Bacteria</taxon>
        <taxon>Pseudomonadati</taxon>
        <taxon>Pseudomonadota</taxon>
        <taxon>Alphaproteobacteria</taxon>
        <taxon>Hyphomicrobiales</taxon>
        <taxon>Nitrobacteraceae</taxon>
        <taxon>Bradyrhizobium</taxon>
    </lineage>
</organism>
<evidence type="ECO:0000259" key="8">
    <source>
        <dbReference type="PROSITE" id="PS50125"/>
    </source>
</evidence>
<keyword evidence="4 7" id="KW-0812">Transmembrane</keyword>
<dbReference type="GO" id="GO:0016020">
    <property type="term" value="C:membrane"/>
    <property type="evidence" value="ECO:0007669"/>
    <property type="project" value="InterPro"/>
</dbReference>
<dbReference type="EMBL" id="FNTI01000001">
    <property type="protein sequence ID" value="SED53108.1"/>
    <property type="molecule type" value="Genomic_DNA"/>
</dbReference>
<keyword evidence="6 7" id="KW-0472">Membrane</keyword>
<dbReference type="CDD" id="cd07302">
    <property type="entry name" value="CHD"/>
    <property type="match status" value="1"/>
</dbReference>
<dbReference type="GO" id="GO:0004016">
    <property type="term" value="F:adenylate cyclase activity"/>
    <property type="evidence" value="ECO:0007669"/>
    <property type="project" value="UniProtKB-ARBA"/>
</dbReference>
<comment type="similarity">
    <text evidence="2">Belongs to the adenylyl cyclase class-3 family.</text>
</comment>
<dbReference type="SMART" id="SM00044">
    <property type="entry name" value="CYCc"/>
    <property type="match status" value="1"/>
</dbReference>
<dbReference type="InterPro" id="IPR050697">
    <property type="entry name" value="Adenylyl/Guanylyl_Cyclase_3/4"/>
</dbReference>
<dbReference type="InterPro" id="IPR029787">
    <property type="entry name" value="Nucleotide_cyclase"/>
</dbReference>
<dbReference type="SUPFAM" id="SSF158472">
    <property type="entry name" value="HAMP domain-like"/>
    <property type="match status" value="1"/>
</dbReference>
<evidence type="ECO:0000256" key="6">
    <source>
        <dbReference type="ARBA" id="ARBA00023136"/>
    </source>
</evidence>
<gene>
    <name evidence="10" type="ORF">SAMN05444171_4369</name>
</gene>
<proteinExistence type="inferred from homology"/>
<evidence type="ECO:0000256" key="7">
    <source>
        <dbReference type="SAM" id="Phobius"/>
    </source>
</evidence>
<evidence type="ECO:0000256" key="1">
    <source>
        <dbReference type="ARBA" id="ARBA00004196"/>
    </source>
</evidence>
<dbReference type="Gene3D" id="3.30.70.1230">
    <property type="entry name" value="Nucleotide cyclase"/>
    <property type="match status" value="1"/>
</dbReference>
<evidence type="ECO:0000313" key="10">
    <source>
        <dbReference type="EMBL" id="SED53108.1"/>
    </source>
</evidence>
<dbReference type="GO" id="GO:0030313">
    <property type="term" value="C:cell envelope"/>
    <property type="evidence" value="ECO:0007669"/>
    <property type="project" value="UniProtKB-SubCell"/>
</dbReference>
<evidence type="ECO:0000313" key="11">
    <source>
        <dbReference type="Proteomes" id="UP000183208"/>
    </source>
</evidence>
<dbReference type="PANTHER" id="PTHR43081">
    <property type="entry name" value="ADENYLATE CYCLASE, TERMINAL-DIFFERENTIATION SPECIFIC-RELATED"/>
    <property type="match status" value="1"/>
</dbReference>
<dbReference type="GO" id="GO:0035556">
    <property type="term" value="P:intracellular signal transduction"/>
    <property type="evidence" value="ECO:0007669"/>
    <property type="project" value="InterPro"/>
</dbReference>
<dbReference type="AlphaFoldDB" id="A0A1M7BBX0"/>
<feature type="domain" description="HAMP" evidence="9">
    <location>
        <begin position="229"/>
        <end position="281"/>
    </location>
</feature>
<dbReference type="Pfam" id="PF00672">
    <property type="entry name" value="HAMP"/>
    <property type="match status" value="1"/>
</dbReference>
<dbReference type="Gene3D" id="6.10.340.10">
    <property type="match status" value="1"/>
</dbReference>
<evidence type="ECO:0000259" key="9">
    <source>
        <dbReference type="PROSITE" id="PS50885"/>
    </source>
</evidence>
<dbReference type="CDD" id="cd06225">
    <property type="entry name" value="HAMP"/>
    <property type="match status" value="1"/>
</dbReference>
<dbReference type="SMART" id="SM00304">
    <property type="entry name" value="HAMP"/>
    <property type="match status" value="1"/>
</dbReference>
<dbReference type="InterPro" id="IPR003660">
    <property type="entry name" value="HAMP_dom"/>
</dbReference>
<evidence type="ECO:0000256" key="2">
    <source>
        <dbReference type="ARBA" id="ARBA00005381"/>
    </source>
</evidence>
<dbReference type="FunFam" id="3.30.70.1230:FF:000016">
    <property type="entry name" value="Adenylate/guanylate cyclase domain-containing protein"/>
    <property type="match status" value="1"/>
</dbReference>
<keyword evidence="3" id="KW-1003">Cell membrane</keyword>
<dbReference type="OrthoDB" id="9789782at2"/>
<evidence type="ECO:0000256" key="3">
    <source>
        <dbReference type="ARBA" id="ARBA00022475"/>
    </source>
</evidence>
<dbReference type="GO" id="GO:0006171">
    <property type="term" value="P:cAMP biosynthetic process"/>
    <property type="evidence" value="ECO:0007669"/>
    <property type="project" value="TreeGrafter"/>
</dbReference>
<dbReference type="PROSITE" id="PS50885">
    <property type="entry name" value="HAMP"/>
    <property type="match status" value="1"/>
</dbReference>
<dbReference type="InterPro" id="IPR001054">
    <property type="entry name" value="A/G_cyclase"/>
</dbReference>
<protein>
    <submittedName>
        <fullName evidence="10">Adenylate cyclase</fullName>
    </submittedName>
</protein>